<organism evidence="3 4">
    <name type="scientific">Helicobacter pylori</name>
    <name type="common">Campylobacter pylori</name>
    <dbReference type="NCBI Taxonomy" id="210"/>
    <lineage>
        <taxon>Bacteria</taxon>
        <taxon>Pseudomonadati</taxon>
        <taxon>Campylobacterota</taxon>
        <taxon>Epsilonproteobacteria</taxon>
        <taxon>Campylobacterales</taxon>
        <taxon>Helicobacteraceae</taxon>
        <taxon>Helicobacter</taxon>
    </lineage>
</organism>
<sequence>MKKFKKKLKNIKRSQKIILKRPLWLMPLLISGFASGVYADGTDILGLSWGEYNYTGGEYNGGNLNIELGNNATFDLGTHSGNSFTSWYPNGHTNVTFSAGTINVNNSVEVGNRVGSGAGTHTGTATLNLNANKVNVNSNISAYKTSQVNVGNANSAISIGSVSLSGDTCSSSVSVGVGANCSNSGPSYSFKGTTSATNTTFSNANGSFTFEENATFSGAKWNGGAFTFNKEFSATNNTAFNSGSFNFKGASSFNGANFNNATYTFNNQATFQNSSFNGGTFTFNDQNNQSAQHPQIQNSSFSGGATTLKGFVNFQQAFNNSNHQLTIQNASFNNATFNNTGKITINESASFNSTTFNTSVDTSNMSVTGGVTLSGKNDLNNGSTLDFGSSKITLAQGATFNLTSLGSEKSVTILNSSGGITYNHLLNHAINGLTNALKTNESPSKPQSFAQGLWDMITYNGVTGQLLSENAATSKPTDSSPSKSSTNPTQVYQVGYKIGDTIYKLQETFSHNSIIIQALESGTYTPPPVINGSKFDLSASNYINADMHWYDHKYYIPKSQNFTESGTYYLPSVQIWGSYTNSFKQTFSANGSNLVIGYNATWTGNSVSSSDTVSFGDTSGSALNGHCGPWPYYQCTGTTNGTYSAYHVYITANLRSGNRVDTGGAANLIFNGVDSINIANATITQHNAGIYSSSMTFSTQSMDSSQNLNGLNANGKLSVYGTTFTNQAKDGKFTFNAGQAVFENTNFNGGSYQFSGDSLNFSNNNQFNSGSFEISAKNASFNNANFNNSASFNFNNSNATTSFVGDFTNANSNLQIAGNAVFGNPTNSDDSQNTANFDNTGSVNIAGNATFDNVVFNSPTNMSVKGQVTLNNITLKNLNAPLSFGDGTITFNAHSVINIGEAITNGNPITLVSSSKEIEYNNAFSKNLWQLINYQGHGASSEKLVSSVGNGVYDVVYSFNNQTYNFQEVFSPNSISIRRLGVGMVFDYVDMEKSDHLYYQNALGFMTYMPNSYNNNLGNPNNTIYYYDNSIDFYASGKTLFTKAEFSQTLTGQNSAIVFGAKSIWTSLSDAPQSNTIIRFGDNKGAGSNDASGHCWNLQCIGFITGHYEAQKIYITGSIESGNRISSGGGANLNFNGLQGILLTNATLYNRAAGTQSSSMNFVSNSANIQAQNSYFIDDTAQNGGNPNFSFNALNLDFSNSSFRGYVGATQSVFKFNATNAISFTNSTNLSSGLYQMQAKSVSFDNSNLSVSVGTSSIKANAINLSQNASINASNHSTLELQGDLNLNDTSSLNLNQSAINVSNNATINDYASLIASNGSHLNFNGAVNFNSANITTSLSNSSIVFKGAVSLGGQFNLSNNSSLDFQGSSAITSNTAFNFYDNAFSQSPITFHQALDIKAPLSLGGNLLNPNNSSVLNLKNSQLVFSDQGSLNIANIDLLSDLNDNKNRVYNIIQADMNNNWYERISFFGMRINDGIYDAKNQTYSFTNPLNNALKITESFKDNQLSVTLSQIPGIKNTLYNIGSEVFNYQKVYNNANGVYSYSDDAQGVFYLTSNVKGYYNPNQSYQANGSNNTTKNNNLISESSVISQTYDVQGNPISALHVYNKGYNFNNIKALGQMALKLYPEIKKILGNDFSLSSLSGLKGDALNQLTKLITPSDWKNINEFIDNANNSVVQNFNNGTLIMGATKIGQTDTNSAVVFGGLGYQKPCDYTDIVCQKFRGTYLGQLLESSSADLGYIDTTFNAKEIYLTGTLGSGNAWGTGGSASVTFNSQTSLILNQANIVSSQTDGIFSMLGQEGINKVFNQAGLANILGEVAVQSINKAGGLGNLIVNTLGSDSVIGRYLTPEQKNQTLSQLLGQNNFDNLMNDSGLNTAIKDLIRQKLGFWTGLVGGLAGLGGIDLQNPEKLIGSMSINDLLSKKGLFNQITGFISANDIGQIISVMLQDIVKPSNALKNDVVALGKQMIGEFLGQDTLNSLESLLQNQQIKSVLDKVLAAKGLGPIYEQGLGDLIPSLGNKGLFAPYGLSQAWQKGDFSFNAQGNVFVQNSTFSNANGGTLSFNAGNSLIFAGNNHIAFTNHFGTLQLLSNQVSNINITTLDASNGLKINAANNNVSVSQGDLFINASCAQQSDPTAASVTNPCALTTQNNASSSNASSNAPIALNNNDESLVVTANDFNFSGNIYANGVVDFSKIKGSANVKNLYLYNNAQFQANNLTISNQAVLEKNASFVTNNLNIQGAFNNNATRKIEVLQNLVIASNASLSTGIYGLEVGGSLNNFGAIHFNLENIQTPAPLIQAEGIINLNTTQTPFMNVNNSMANNTTYTLLKSSRYIDYNINPNSLQSYLKLYTLININGNHIEEKNGVLTYLGQRVLLQDKGLLLSVTLPNSNNASQNHILSLSVLHDQIKMSYGNKIMDFTPPTLQDYIVGIQGQSALNQIEAVGGNAIKWLSTLMIKTKENPLFAPIYLENHSLNEILGTTKDLQNTASLISNPNFRDNATNLLELASYTQQTSRLTKLSDFRAREGESDFSNRLLELKNKRFSDPNPSEVFVKYTQPNKHPNNLWVQGVGGASFISGGNGTLYGLNVGYDRLVKNVILGGYVAYGYSDFNGNIMHSLGNNVDVGMYARAFLKRNEFTLSANETYGGNANNINSSNSLLSVLNQRYNYNTWTTSVNGNYGYDFMFKQKSVVLKPQVGLSYHFIGLSGMKGKMNDAAYKQFLMHSNPSNESVLTLNMGLESRKYFGQNSYYFVTARLGRDLLIKSKGDNMVRFVGENTLLYRKGEVFNTFASVITGGEMHLWRLVYVNAGVGLKMGLQYQDINITGNVGMRVAF</sequence>
<feature type="domain" description="Autotransporter" evidence="2">
    <location>
        <begin position="2557"/>
        <end position="2832"/>
    </location>
</feature>
<evidence type="ECO:0000313" key="3">
    <source>
        <dbReference type="EMBL" id="PDX17616.1"/>
    </source>
</evidence>
<dbReference type="RefSeq" id="WP_097709561.1">
    <property type="nucleotide sequence ID" value="NZ_MBIS01000046.1"/>
</dbReference>
<dbReference type="InterPro" id="IPR004311">
    <property type="entry name" value="Vacuolating_cytotoxin_put"/>
</dbReference>
<dbReference type="InterPro" id="IPR036709">
    <property type="entry name" value="Autotransporte_beta_dom_sf"/>
</dbReference>
<dbReference type="InterPro" id="IPR005546">
    <property type="entry name" value="Autotransporte_beta"/>
</dbReference>
<keyword evidence="1" id="KW-0732">Signal</keyword>
<dbReference type="PROSITE" id="PS51208">
    <property type="entry name" value="AUTOTRANSPORTER"/>
    <property type="match status" value="1"/>
</dbReference>
<gene>
    <name evidence="3" type="ORF">BB413_02685</name>
</gene>
<dbReference type="Proteomes" id="UP000220275">
    <property type="component" value="Unassembled WGS sequence"/>
</dbReference>
<accession>A0A2A6XEH1</accession>
<proteinExistence type="predicted"/>
<feature type="chain" id="PRO_5012382463" evidence="1">
    <location>
        <begin position="40"/>
        <end position="2832"/>
    </location>
</feature>
<name>A0A2A6XEH1_HELPX</name>
<protein>
    <submittedName>
        <fullName evidence="3">Toxin</fullName>
    </submittedName>
</protein>
<evidence type="ECO:0000259" key="2">
    <source>
        <dbReference type="PROSITE" id="PS51208"/>
    </source>
</evidence>
<comment type="caution">
    <text evidence="3">The sequence shown here is derived from an EMBL/GenBank/DDBJ whole genome shotgun (WGS) entry which is preliminary data.</text>
</comment>
<dbReference type="EMBL" id="MBIS01000046">
    <property type="protein sequence ID" value="PDX17616.1"/>
    <property type="molecule type" value="Genomic_DNA"/>
</dbReference>
<reference evidence="3 4" key="1">
    <citation type="journal article" date="2017" name="Gut Pathog.">
        <title>Phylogenomics of Colombian Helicobacter pylori isolates.</title>
        <authorList>
            <person name="Gutierrez-Escobar A.J."/>
            <person name="Trujillo E."/>
            <person name="Acevedo O."/>
            <person name="Bravo M.M."/>
        </authorList>
    </citation>
    <scope>NUCLEOTIDE SEQUENCE [LARGE SCALE GENOMIC DNA]</scope>
    <source>
        <strain evidence="3 4">22346</strain>
    </source>
</reference>
<dbReference type="SUPFAM" id="SSF103515">
    <property type="entry name" value="Autotransporter"/>
    <property type="match status" value="1"/>
</dbReference>
<dbReference type="SMART" id="SM00869">
    <property type="entry name" value="Autotransporter"/>
    <property type="match status" value="1"/>
</dbReference>
<dbReference type="Pfam" id="PF03077">
    <property type="entry name" value="VacA2"/>
    <property type="match status" value="3"/>
</dbReference>
<feature type="signal peptide" evidence="1">
    <location>
        <begin position="1"/>
        <end position="39"/>
    </location>
</feature>
<evidence type="ECO:0000313" key="4">
    <source>
        <dbReference type="Proteomes" id="UP000220275"/>
    </source>
</evidence>
<evidence type="ECO:0000256" key="1">
    <source>
        <dbReference type="SAM" id="SignalP"/>
    </source>
</evidence>